<organism evidence="2 3">
    <name type="scientific">Dreissena polymorpha</name>
    <name type="common">Zebra mussel</name>
    <name type="synonym">Mytilus polymorpha</name>
    <dbReference type="NCBI Taxonomy" id="45954"/>
    <lineage>
        <taxon>Eukaryota</taxon>
        <taxon>Metazoa</taxon>
        <taxon>Spiralia</taxon>
        <taxon>Lophotrochozoa</taxon>
        <taxon>Mollusca</taxon>
        <taxon>Bivalvia</taxon>
        <taxon>Autobranchia</taxon>
        <taxon>Heteroconchia</taxon>
        <taxon>Euheterodonta</taxon>
        <taxon>Imparidentia</taxon>
        <taxon>Neoheterodontei</taxon>
        <taxon>Myida</taxon>
        <taxon>Dreissenoidea</taxon>
        <taxon>Dreissenidae</taxon>
        <taxon>Dreissena</taxon>
    </lineage>
</organism>
<evidence type="ECO:0000256" key="1">
    <source>
        <dbReference type="SAM" id="Phobius"/>
    </source>
</evidence>
<feature type="transmembrane region" description="Helical" evidence="1">
    <location>
        <begin position="15"/>
        <end position="32"/>
    </location>
</feature>
<accession>A0A9D4SAU5</accession>
<proteinExistence type="predicted"/>
<keyword evidence="1" id="KW-0472">Membrane</keyword>
<dbReference type="AlphaFoldDB" id="A0A9D4SAU5"/>
<evidence type="ECO:0000313" key="2">
    <source>
        <dbReference type="EMBL" id="KAH3896998.1"/>
    </source>
</evidence>
<comment type="caution">
    <text evidence="2">The sequence shown here is derived from an EMBL/GenBank/DDBJ whole genome shotgun (WGS) entry which is preliminary data.</text>
</comment>
<keyword evidence="1" id="KW-0812">Transmembrane</keyword>
<gene>
    <name evidence="2" type="ORF">DPMN_021182</name>
</gene>
<keyword evidence="1" id="KW-1133">Transmembrane helix</keyword>
<reference evidence="2" key="2">
    <citation type="submission" date="2020-11" db="EMBL/GenBank/DDBJ databases">
        <authorList>
            <person name="McCartney M.A."/>
            <person name="Auch B."/>
            <person name="Kono T."/>
            <person name="Mallez S."/>
            <person name="Becker A."/>
            <person name="Gohl D.M."/>
            <person name="Silverstein K.A.T."/>
            <person name="Koren S."/>
            <person name="Bechman K.B."/>
            <person name="Herman A."/>
            <person name="Abrahante J.E."/>
            <person name="Garbe J."/>
        </authorList>
    </citation>
    <scope>NUCLEOTIDE SEQUENCE</scope>
    <source>
        <strain evidence="2">Duluth1</strain>
        <tissue evidence="2">Whole animal</tissue>
    </source>
</reference>
<dbReference type="EMBL" id="JAIWYP010000001">
    <property type="protein sequence ID" value="KAH3896998.1"/>
    <property type="molecule type" value="Genomic_DNA"/>
</dbReference>
<dbReference type="Proteomes" id="UP000828390">
    <property type="component" value="Unassembled WGS sequence"/>
</dbReference>
<keyword evidence="3" id="KW-1185">Reference proteome</keyword>
<feature type="transmembrane region" description="Helical" evidence="1">
    <location>
        <begin position="88"/>
        <end position="108"/>
    </location>
</feature>
<name>A0A9D4SAU5_DREPO</name>
<feature type="transmembrane region" description="Helical" evidence="1">
    <location>
        <begin position="44"/>
        <end position="68"/>
    </location>
</feature>
<sequence>MEYISVMSFISWNRMLHLMMLVVGAGIAKFVCYKLDFVNATQRVLACVGLFTETMQCSNYVLILALVGPANGFMAANTTTSFRVVASIDGLLTCINLALVITPAVTYCRSRCSQPKATSNVPPTQPITNLEQQPLALIPVEYEKAVAKDSKHAKMPTIMKIENILGSSKTDYQYELSQALQQGWNEHAHFGIGKDAKGLTHSNMDIQSIRPVDNQFALWKYNCRRQAVCDFAASVGGYLKNLHEYKNEC</sequence>
<evidence type="ECO:0000313" key="3">
    <source>
        <dbReference type="Proteomes" id="UP000828390"/>
    </source>
</evidence>
<protein>
    <submittedName>
        <fullName evidence="2">Uncharacterized protein</fullName>
    </submittedName>
</protein>
<reference evidence="2" key="1">
    <citation type="journal article" date="2019" name="bioRxiv">
        <title>The Genome of the Zebra Mussel, Dreissena polymorpha: A Resource for Invasive Species Research.</title>
        <authorList>
            <person name="McCartney M.A."/>
            <person name="Auch B."/>
            <person name="Kono T."/>
            <person name="Mallez S."/>
            <person name="Zhang Y."/>
            <person name="Obille A."/>
            <person name="Becker A."/>
            <person name="Abrahante J.E."/>
            <person name="Garbe J."/>
            <person name="Badalamenti J.P."/>
            <person name="Herman A."/>
            <person name="Mangelson H."/>
            <person name="Liachko I."/>
            <person name="Sullivan S."/>
            <person name="Sone E.D."/>
            <person name="Koren S."/>
            <person name="Silverstein K.A.T."/>
            <person name="Beckman K.B."/>
            <person name="Gohl D.M."/>
        </authorList>
    </citation>
    <scope>NUCLEOTIDE SEQUENCE</scope>
    <source>
        <strain evidence="2">Duluth1</strain>
        <tissue evidence="2">Whole animal</tissue>
    </source>
</reference>